<feature type="transmembrane region" description="Helical" evidence="2">
    <location>
        <begin position="428"/>
        <end position="445"/>
    </location>
</feature>
<dbReference type="OrthoDB" id="2213137at2759"/>
<dbReference type="InterPro" id="IPR036259">
    <property type="entry name" value="MFS_trans_sf"/>
</dbReference>
<feature type="domain" description="Major facilitator superfamily (MFS) profile" evidence="3">
    <location>
        <begin position="245"/>
        <end position="453"/>
    </location>
</feature>
<dbReference type="KEGG" id="trg:TRUGW13939_01251"/>
<dbReference type="SUPFAM" id="SSF103473">
    <property type="entry name" value="MFS general substrate transporter"/>
    <property type="match status" value="1"/>
</dbReference>
<keyword evidence="2" id="KW-1133">Transmembrane helix</keyword>
<dbReference type="PROSITE" id="PS50850">
    <property type="entry name" value="MFS"/>
    <property type="match status" value="1"/>
</dbReference>
<dbReference type="GeneID" id="55988764"/>
<evidence type="ECO:0000256" key="1">
    <source>
        <dbReference type="ARBA" id="ARBA00004141"/>
    </source>
</evidence>
<evidence type="ECO:0000256" key="2">
    <source>
        <dbReference type="SAM" id="Phobius"/>
    </source>
</evidence>
<feature type="transmembrane region" description="Helical" evidence="2">
    <location>
        <begin position="172"/>
        <end position="191"/>
    </location>
</feature>
<dbReference type="InterPro" id="IPR050327">
    <property type="entry name" value="Proton-linked_MCT"/>
</dbReference>
<accession>A0A7H8QJQ0</accession>
<evidence type="ECO:0000259" key="3">
    <source>
        <dbReference type="PROSITE" id="PS50850"/>
    </source>
</evidence>
<feature type="transmembrane region" description="Helical" evidence="2">
    <location>
        <begin position="112"/>
        <end position="131"/>
    </location>
</feature>
<gene>
    <name evidence="4" type="ORF">TRUGW13939_01251</name>
</gene>
<feature type="transmembrane region" description="Helical" evidence="2">
    <location>
        <begin position="383"/>
        <end position="408"/>
    </location>
</feature>
<feature type="transmembrane region" description="Helical" evidence="2">
    <location>
        <begin position="137"/>
        <end position="160"/>
    </location>
</feature>
<protein>
    <recommendedName>
        <fullName evidence="3">Major facilitator superfamily (MFS) profile domain-containing protein</fullName>
    </recommendedName>
</protein>
<feature type="transmembrane region" description="Helical" evidence="2">
    <location>
        <begin position="310"/>
        <end position="330"/>
    </location>
</feature>
<keyword evidence="2" id="KW-0812">Transmembrane</keyword>
<feature type="transmembrane region" description="Helical" evidence="2">
    <location>
        <begin position="42"/>
        <end position="65"/>
    </location>
</feature>
<evidence type="ECO:0000313" key="4">
    <source>
        <dbReference type="EMBL" id="QKX54167.1"/>
    </source>
</evidence>
<dbReference type="PANTHER" id="PTHR11360:SF287">
    <property type="entry name" value="MFS MONOCARBOXYLATE TRANSPORTER"/>
    <property type="match status" value="1"/>
</dbReference>
<dbReference type="GO" id="GO:0016020">
    <property type="term" value="C:membrane"/>
    <property type="evidence" value="ECO:0007669"/>
    <property type="project" value="UniProtKB-SubCell"/>
</dbReference>
<reference evidence="5" key="1">
    <citation type="submission" date="2020-06" db="EMBL/GenBank/DDBJ databases">
        <title>A chromosome-scale genome assembly of Talaromyces rugulosus W13939.</title>
        <authorList>
            <person name="Wang B."/>
            <person name="Guo L."/>
            <person name="Ye K."/>
            <person name="Wang L."/>
        </authorList>
    </citation>
    <scope>NUCLEOTIDE SEQUENCE [LARGE SCALE GENOMIC DNA]</scope>
    <source>
        <strain evidence="5">W13939</strain>
    </source>
</reference>
<evidence type="ECO:0000313" key="5">
    <source>
        <dbReference type="Proteomes" id="UP000509510"/>
    </source>
</evidence>
<dbReference type="EMBL" id="CP055898">
    <property type="protein sequence ID" value="QKX54167.1"/>
    <property type="molecule type" value="Genomic_DNA"/>
</dbReference>
<proteinExistence type="predicted"/>
<dbReference type="AlphaFoldDB" id="A0A7H8QJQ0"/>
<feature type="transmembrane region" description="Helical" evidence="2">
    <location>
        <begin position="241"/>
        <end position="262"/>
    </location>
</feature>
<feature type="transmembrane region" description="Helical" evidence="2">
    <location>
        <begin position="282"/>
        <end position="303"/>
    </location>
</feature>
<dbReference type="RefSeq" id="XP_035340346.1">
    <property type="nucleotide sequence ID" value="XM_035484453.1"/>
</dbReference>
<dbReference type="Proteomes" id="UP000509510">
    <property type="component" value="Chromosome I"/>
</dbReference>
<sequence length="453" mass="48651">MNADNELHELSPAVNERAEGWQSPQEIEVPGLPPADHGRDAWMALVACVIVQLPIWGFSLAWGIFQEYLADADIRGDKGSIAVIGTTSSGILYMLSPITFALLTKYPRMRGYCGWAGVFISVIGYTAASFATEVWQLVASLGVLSALGNGLLFTPTTLYLNEWFIQRKGLSLGTMWAGKSVSGVILPFIAQATLNRFGMSNTLRAWAVLTAVITIPLLRFIRPRLPLPPSHTPRRLDMGFLRLSSFWILELSNIIQGLGYFLPSAYLSSFATNIGLSSTLGTFLLSLFNGTSIFGGIVIGVLCDRFDVSNMILLSSVMSATSVLLFWGLCPNDGGASHHQEVVVIALLSLFSLTYGFFAGGFSSTWSGMLRELQRQSPAMDTGLIFGLLAGGRGIGNIISGPVSGLLIQGKAGSSLSGDGYSTEYGPLILFTGITAALAGYNGAWKMMKRLVC</sequence>
<dbReference type="GO" id="GO:0022857">
    <property type="term" value="F:transmembrane transporter activity"/>
    <property type="evidence" value="ECO:0007669"/>
    <property type="project" value="InterPro"/>
</dbReference>
<dbReference type="InterPro" id="IPR020846">
    <property type="entry name" value="MFS_dom"/>
</dbReference>
<comment type="subcellular location">
    <subcellularLocation>
        <location evidence="1">Membrane</location>
        <topology evidence="1">Multi-pass membrane protein</topology>
    </subcellularLocation>
</comment>
<name>A0A7H8QJQ0_TALRU</name>
<feature type="transmembrane region" description="Helical" evidence="2">
    <location>
        <begin position="342"/>
        <end position="362"/>
    </location>
</feature>
<keyword evidence="2" id="KW-0472">Membrane</keyword>
<dbReference type="Gene3D" id="1.20.1250.20">
    <property type="entry name" value="MFS general substrate transporter like domains"/>
    <property type="match status" value="2"/>
</dbReference>
<keyword evidence="5" id="KW-1185">Reference proteome</keyword>
<feature type="transmembrane region" description="Helical" evidence="2">
    <location>
        <begin position="203"/>
        <end position="221"/>
    </location>
</feature>
<organism evidence="4 5">
    <name type="scientific">Talaromyces rugulosus</name>
    <name type="common">Penicillium rugulosum</name>
    <dbReference type="NCBI Taxonomy" id="121627"/>
    <lineage>
        <taxon>Eukaryota</taxon>
        <taxon>Fungi</taxon>
        <taxon>Dikarya</taxon>
        <taxon>Ascomycota</taxon>
        <taxon>Pezizomycotina</taxon>
        <taxon>Eurotiomycetes</taxon>
        <taxon>Eurotiomycetidae</taxon>
        <taxon>Eurotiales</taxon>
        <taxon>Trichocomaceae</taxon>
        <taxon>Talaromyces</taxon>
        <taxon>Talaromyces sect. Islandici</taxon>
    </lineage>
</organism>
<feature type="transmembrane region" description="Helical" evidence="2">
    <location>
        <begin position="80"/>
        <end position="103"/>
    </location>
</feature>
<dbReference type="PANTHER" id="PTHR11360">
    <property type="entry name" value="MONOCARBOXYLATE TRANSPORTER"/>
    <property type="match status" value="1"/>
</dbReference>